<dbReference type="AlphaFoldDB" id="T1C6H3"/>
<comment type="caution">
    <text evidence="1">The sequence shown here is derived from an EMBL/GenBank/DDBJ whole genome shotgun (WGS) entry which is preliminary data.</text>
</comment>
<reference evidence="1" key="1">
    <citation type="submission" date="2013-08" db="EMBL/GenBank/DDBJ databases">
        <authorList>
            <person name="Mendez C."/>
            <person name="Richter M."/>
            <person name="Ferrer M."/>
            <person name="Sanchez J."/>
        </authorList>
    </citation>
    <scope>NUCLEOTIDE SEQUENCE</scope>
</reference>
<dbReference type="EMBL" id="AUZY01000713">
    <property type="protein sequence ID" value="EQD77612.1"/>
    <property type="molecule type" value="Genomic_DNA"/>
</dbReference>
<reference evidence="1" key="2">
    <citation type="journal article" date="2014" name="ISME J.">
        <title>Microbial stratification in low pH oxic and suboxic macroscopic growths along an acid mine drainage.</title>
        <authorList>
            <person name="Mendez-Garcia C."/>
            <person name="Mesa V."/>
            <person name="Sprenger R.R."/>
            <person name="Richter M."/>
            <person name="Diez M.S."/>
            <person name="Solano J."/>
            <person name="Bargiela R."/>
            <person name="Golyshina O.V."/>
            <person name="Manteca A."/>
            <person name="Ramos J.L."/>
            <person name="Gallego J.R."/>
            <person name="Llorente I."/>
            <person name="Martins Dos Santos V.A."/>
            <person name="Jensen O.N."/>
            <person name="Pelaez A.I."/>
            <person name="Sanchez J."/>
            <person name="Ferrer M."/>
        </authorList>
    </citation>
    <scope>NUCLEOTIDE SEQUENCE</scope>
</reference>
<organism evidence="1">
    <name type="scientific">mine drainage metagenome</name>
    <dbReference type="NCBI Taxonomy" id="410659"/>
    <lineage>
        <taxon>unclassified sequences</taxon>
        <taxon>metagenomes</taxon>
        <taxon>ecological metagenomes</taxon>
    </lineage>
</organism>
<dbReference type="InterPro" id="IPR017850">
    <property type="entry name" value="Alkaline_phosphatase_core_sf"/>
</dbReference>
<gene>
    <name evidence="1" type="ORF">B1B_00970</name>
</gene>
<proteinExistence type="predicted"/>
<protein>
    <submittedName>
        <fullName evidence="1">Type I phosphodiesterase/nucleotide pyrophosphatase</fullName>
    </submittedName>
</protein>
<accession>T1C6H3</accession>
<dbReference type="SUPFAM" id="SSF53649">
    <property type="entry name" value="Alkaline phosphatase-like"/>
    <property type="match status" value="1"/>
</dbReference>
<name>T1C6H3_9ZZZZ</name>
<sequence length="124" mass="13552">MSDDLAGILLPDGTPLKVEILDPKRIYRSVRGDPPDLMVYFGDLRWRSAGTVGYPSLFLKENDTGPDDSVHDFDGVFLFAEPTVAHGQDLGGQRIIDVAPTILRWFGEPIPAHVQGTPIRGIGP</sequence>
<evidence type="ECO:0000313" key="1">
    <source>
        <dbReference type="EMBL" id="EQD77612.1"/>
    </source>
</evidence>